<dbReference type="InterPro" id="IPR011990">
    <property type="entry name" value="TPR-like_helical_dom_sf"/>
</dbReference>
<dbReference type="PANTHER" id="PTHR45783">
    <property type="entry name" value="KINESIN LIGHT CHAIN"/>
    <property type="match status" value="1"/>
</dbReference>
<name>A0A2J7ZNR7_9CHLO</name>
<dbReference type="InterPro" id="IPR027417">
    <property type="entry name" value="P-loop_NTPase"/>
</dbReference>
<keyword evidence="2" id="KW-0963">Cytoplasm</keyword>
<dbReference type="GO" id="GO:0019894">
    <property type="term" value="F:kinesin binding"/>
    <property type="evidence" value="ECO:0007669"/>
    <property type="project" value="TreeGrafter"/>
</dbReference>
<protein>
    <submittedName>
        <fullName evidence="6">Kinesin light chain</fullName>
    </submittedName>
</protein>
<feature type="non-terminal residue" evidence="6">
    <location>
        <position position="1"/>
    </location>
</feature>
<feature type="compositionally biased region" description="Low complexity" evidence="5">
    <location>
        <begin position="94"/>
        <end position="109"/>
    </location>
</feature>
<proteinExistence type="predicted"/>
<dbReference type="SUPFAM" id="SSF52540">
    <property type="entry name" value="P-loop containing nucleoside triphosphate hydrolases"/>
    <property type="match status" value="1"/>
</dbReference>
<evidence type="ECO:0000256" key="3">
    <source>
        <dbReference type="ARBA" id="ARBA00022737"/>
    </source>
</evidence>
<feature type="region of interest" description="Disordered" evidence="5">
    <location>
        <begin position="87"/>
        <end position="139"/>
    </location>
</feature>
<dbReference type="GO" id="GO:0005871">
    <property type="term" value="C:kinesin complex"/>
    <property type="evidence" value="ECO:0007669"/>
    <property type="project" value="InterPro"/>
</dbReference>
<accession>A0A2J7ZNR7</accession>
<dbReference type="CDD" id="cd21037">
    <property type="entry name" value="MLKL_NTD"/>
    <property type="match status" value="2"/>
</dbReference>
<dbReference type="Gene3D" id="3.40.50.300">
    <property type="entry name" value="P-loop containing nucleotide triphosphate hydrolases"/>
    <property type="match status" value="1"/>
</dbReference>
<evidence type="ECO:0000256" key="5">
    <source>
        <dbReference type="SAM" id="MobiDB-lite"/>
    </source>
</evidence>
<dbReference type="Gene3D" id="1.25.40.10">
    <property type="entry name" value="Tetratricopeptide repeat domain"/>
    <property type="match status" value="1"/>
</dbReference>
<evidence type="ECO:0000256" key="2">
    <source>
        <dbReference type="ARBA" id="ARBA00022490"/>
    </source>
</evidence>
<comment type="caution">
    <text evidence="6">The sequence shown here is derived from an EMBL/GenBank/DDBJ whole genome shotgun (WGS) entry which is preliminary data.</text>
</comment>
<dbReference type="Pfam" id="PF13374">
    <property type="entry name" value="TPR_10"/>
    <property type="match status" value="2"/>
</dbReference>
<evidence type="ECO:0000313" key="6">
    <source>
        <dbReference type="EMBL" id="PNH01923.1"/>
    </source>
</evidence>
<dbReference type="GO" id="GO:0007018">
    <property type="term" value="P:microtubule-based movement"/>
    <property type="evidence" value="ECO:0007669"/>
    <property type="project" value="TreeGrafter"/>
</dbReference>
<evidence type="ECO:0000313" key="7">
    <source>
        <dbReference type="Proteomes" id="UP000236333"/>
    </source>
</evidence>
<organism evidence="6 7">
    <name type="scientific">Tetrabaena socialis</name>
    <dbReference type="NCBI Taxonomy" id="47790"/>
    <lineage>
        <taxon>Eukaryota</taxon>
        <taxon>Viridiplantae</taxon>
        <taxon>Chlorophyta</taxon>
        <taxon>core chlorophytes</taxon>
        <taxon>Chlorophyceae</taxon>
        <taxon>CS clade</taxon>
        <taxon>Chlamydomonadales</taxon>
        <taxon>Tetrabaenaceae</taxon>
        <taxon>Tetrabaena</taxon>
    </lineage>
</organism>
<dbReference type="GO" id="GO:0005737">
    <property type="term" value="C:cytoplasm"/>
    <property type="evidence" value="ECO:0007669"/>
    <property type="project" value="UniProtKB-SubCell"/>
</dbReference>
<dbReference type="InterPro" id="IPR059179">
    <property type="entry name" value="MLKL-like_MCAfunc"/>
</dbReference>
<dbReference type="SUPFAM" id="SSF48452">
    <property type="entry name" value="TPR-like"/>
    <property type="match status" value="1"/>
</dbReference>
<sequence>SASFCPPASQLEMGCSASVSRGDAVQEVEAWYKSLVPSLQIHAAVLLPAEGCALAAWDKEYLLGKGLPPGDSARLLACRDKAAKKLPAEGGAGAQPAAASATQAASPEAGEAEDPSPPDAAPDANSGAEGAGNTDGEAKPSKKEALVVLARKGLKYARLALGKLGPVLPFPGAEAANLLLKVLDTVDAALVNNDNLKGLCERALAFLDLLEAYAEELTRLRRYKEVVCTYRDHLQSILSYAKAYTTRNCIIRLLTTGGDAEQYEGLVATMDELHKCVGDLVAFDSYMRIQSVQAVVEESKRLLEKAVAYRDPSTDARALVTQLGGLAVVLKDSSMMEAVVQKLSVDARVTMHSVSSLLEAHMDNGLQRHILQPELRLFWFRTYGMETEVPWYVWWQDFPAQLEAGDVDLRTLAALRRLFVHAAARTAFERAVQGGHSEAVNVWKLKRAFVGEERLAPQVRHMLSGVDAVDVELLLLENLEPSTPGLLPSSSTEQAAQATVTSVNADGAEQALPEVGMDAAATAEEGHAAAPPVERPVQAAERGNSLVKELALKGMKVARTALEKLGPSLPFPGEQAANLVLALLDAVDAAVVINDNLKDLCDRALAFLDLLDAYAQELTRLRRYKEVVGAYQDHLQSILSYAKAYATRNCILRLLTTGGDAEQYEGLVATMEELCKRVGDLVAFDSNMRIQSVQAVVEESKRLLEKVAAYKDPAADARALVAKEGGIDAVLADGTKLAAVMQTLNVDTRITIGMVSSLIESHLDKTAPQRHIRQPDLRLFWKKHFGRASEVPWTEFWQMFPKDTPVDKPLVEELGQLLADKAAQEAFERSVERSRPETVSVWELRAAFQGGQGLVDQVAAIKQGWLAEAKDNLGSSTASRAGESRVCCQLPQLPPNYTGRDADATEVSAHLDVGSVVLFAPGGMGKSCLAADVGWRLVRGGRAPSGMLWVDLSGAGNVAEVEARFCATLDLTPEKSGNAMRIVAALRHLEDAAGAGCGSTPRVSMPISTLMVVDNAEDALLQAEAADALRGLLGQILKEETSMRLMLTTRVALGPEPALPEHKVGAIRSDAAVQLLQRAVEDLSEEEAAEVANVCHCVPLVLTLVAEALAAERLTLEELKGQADATANDDATAAAVRLVLASLRKPQQLQAAHLAVFPSAFDDEAAAALLWGKPQSQAAQAQGLLAVLCRYSVVQRTGPQQYRMHTLVRQMAMEQGVKLVPKLQVLAEGRFTALLLQLLGEWGAMYATAKEWQLALVAAQEHTADIGRFCELLASVSEEQVIVIAGGLNEDVIWLLEDISMLGRLQVPCEELRARLESGPKTVEAELAVACLLCLLARVQYRTAPDTAEALAQRSWEIQSHMLGAEHKSTLASLGILAICVDFNGRPEEAQELHRNALEAKRHVLGTEHPNTLASLSNLAGCLQACGCCAEAEALYQEALDASRRALRAEHPDTLATLSNMAACIRTSGRYVEAEQLYKEALVMSRRVLGAEHSDTLLSLSYLGECLKAGGRQEEGNAMLREALGALTRVLGADHPDTCWTARLLLV</sequence>
<keyword evidence="7" id="KW-1185">Reference proteome</keyword>
<keyword evidence="3" id="KW-0677">Repeat</keyword>
<comment type="subcellular location">
    <subcellularLocation>
        <location evidence="1">Cytoplasm</location>
    </subcellularLocation>
</comment>
<evidence type="ECO:0000256" key="4">
    <source>
        <dbReference type="ARBA" id="ARBA00022803"/>
    </source>
</evidence>
<dbReference type="PANTHER" id="PTHR45783:SF3">
    <property type="entry name" value="KINESIN LIGHT CHAIN"/>
    <property type="match status" value="1"/>
</dbReference>
<evidence type="ECO:0000256" key="1">
    <source>
        <dbReference type="ARBA" id="ARBA00004496"/>
    </source>
</evidence>
<gene>
    <name evidence="6" type="ORF">TSOC_012139</name>
</gene>
<dbReference type="OrthoDB" id="546701at2759"/>
<dbReference type="Proteomes" id="UP000236333">
    <property type="component" value="Unassembled WGS sequence"/>
</dbReference>
<dbReference type="Pfam" id="PF13424">
    <property type="entry name" value="TPR_12"/>
    <property type="match status" value="1"/>
</dbReference>
<dbReference type="InterPro" id="IPR002151">
    <property type="entry name" value="Kinesin_light"/>
</dbReference>
<reference evidence="6 7" key="1">
    <citation type="journal article" date="2017" name="Mol. Biol. Evol.">
        <title>The 4-celled Tetrabaena socialis nuclear genome reveals the essential components for genetic control of cell number at the origin of multicellularity in the volvocine lineage.</title>
        <authorList>
            <person name="Featherston J."/>
            <person name="Arakaki Y."/>
            <person name="Hanschen E.R."/>
            <person name="Ferris P.J."/>
            <person name="Michod R.E."/>
            <person name="Olson B.J.S.C."/>
            <person name="Nozaki H."/>
            <person name="Durand P.M."/>
        </authorList>
    </citation>
    <scope>NUCLEOTIDE SEQUENCE [LARGE SCALE GENOMIC DNA]</scope>
    <source>
        <strain evidence="6 7">NIES-571</strain>
    </source>
</reference>
<keyword evidence="4" id="KW-0802">TPR repeat</keyword>
<dbReference type="EMBL" id="PGGS01000761">
    <property type="protein sequence ID" value="PNH01923.1"/>
    <property type="molecule type" value="Genomic_DNA"/>
</dbReference>